<protein>
    <submittedName>
        <fullName evidence="2">Uncharacterized protein</fullName>
    </submittedName>
</protein>
<evidence type="ECO:0000313" key="4">
    <source>
        <dbReference type="Proteomes" id="UP000694050"/>
    </source>
</evidence>
<dbReference type="AlphaFoldDB" id="A0A8J5NPD6"/>
<organism evidence="2 4">
    <name type="scientific">Fusarium oxysporum f. sp. rapae</name>
    <dbReference type="NCBI Taxonomy" id="485398"/>
    <lineage>
        <taxon>Eukaryota</taxon>
        <taxon>Fungi</taxon>
        <taxon>Dikarya</taxon>
        <taxon>Ascomycota</taxon>
        <taxon>Pezizomycotina</taxon>
        <taxon>Sordariomycetes</taxon>
        <taxon>Hypocreomycetidae</taxon>
        <taxon>Hypocreales</taxon>
        <taxon>Nectriaceae</taxon>
        <taxon>Fusarium</taxon>
        <taxon>Fusarium oxysporum species complex</taxon>
    </lineage>
</organism>
<dbReference type="Proteomes" id="UP000694050">
    <property type="component" value="Unassembled WGS sequence"/>
</dbReference>
<accession>A0A8J5NPD6</accession>
<gene>
    <name evidence="3" type="ORF">Forpe1208_v011892</name>
    <name evidence="2" type="ORF">Forpe1208_v012476</name>
</gene>
<evidence type="ECO:0000313" key="2">
    <source>
        <dbReference type="EMBL" id="KAG7408745.1"/>
    </source>
</evidence>
<feature type="region of interest" description="Disordered" evidence="1">
    <location>
        <begin position="1"/>
        <end position="50"/>
    </location>
</feature>
<dbReference type="EMBL" id="JAELUQ010000009">
    <property type="protein sequence ID" value="KAG7408833.1"/>
    <property type="molecule type" value="Genomic_DNA"/>
</dbReference>
<comment type="caution">
    <text evidence="2">The sequence shown here is derived from an EMBL/GenBank/DDBJ whole genome shotgun (WGS) entry which is preliminary data.</text>
</comment>
<evidence type="ECO:0000313" key="3">
    <source>
        <dbReference type="EMBL" id="KAG7408833.1"/>
    </source>
</evidence>
<dbReference type="EMBL" id="JAELUQ010000009">
    <property type="protein sequence ID" value="KAG7408745.1"/>
    <property type="molecule type" value="Genomic_DNA"/>
</dbReference>
<name>A0A8J5NPD6_FUSOX</name>
<feature type="compositionally biased region" description="Polar residues" evidence="1">
    <location>
        <begin position="8"/>
        <end position="42"/>
    </location>
</feature>
<sequence>MNDVNDICVNTSPNMTVTTRSQSVRGSSTSMILSSAPRTTLSAPPHSKSENLETNRVLYNEAAHLAWEETEAYFKMICTQRTQLGLAGAAWKKV</sequence>
<proteinExistence type="predicted"/>
<reference evidence="2" key="1">
    <citation type="submission" date="2021-04" db="EMBL/GenBank/DDBJ databases">
        <title>First draft genome resource for Brassicaceae pathogens Fusarium oxysporum f. sp. raphani and Fusarium oxysporum f. sp. rapae.</title>
        <authorList>
            <person name="Asai S."/>
        </authorList>
    </citation>
    <scope>NUCLEOTIDE SEQUENCE</scope>
    <source>
        <strain evidence="2">Tf1208</strain>
    </source>
</reference>
<evidence type="ECO:0000256" key="1">
    <source>
        <dbReference type="SAM" id="MobiDB-lite"/>
    </source>
</evidence>